<reference evidence="16 17" key="1">
    <citation type="journal article" date="2024" name="BMC Genomics">
        <title>Genome assembly of redclaw crayfish (Cherax quadricarinatus) provides insights into its immune adaptation and hypoxia tolerance.</title>
        <authorList>
            <person name="Liu Z."/>
            <person name="Zheng J."/>
            <person name="Li H."/>
            <person name="Fang K."/>
            <person name="Wang S."/>
            <person name="He J."/>
            <person name="Zhou D."/>
            <person name="Weng S."/>
            <person name="Chi M."/>
            <person name="Gu Z."/>
            <person name="He J."/>
            <person name="Li F."/>
            <person name="Wang M."/>
        </authorList>
    </citation>
    <scope>NUCLEOTIDE SEQUENCE [LARGE SCALE GENOMIC DNA]</scope>
    <source>
        <strain evidence="16">ZL_2023a</strain>
    </source>
</reference>
<evidence type="ECO:0008006" key="18">
    <source>
        <dbReference type="Google" id="ProtNLM"/>
    </source>
</evidence>
<name>A0AAW0VUA9_CHEQU</name>
<evidence type="ECO:0000256" key="14">
    <source>
        <dbReference type="PIRSR" id="PIRSR602401-1"/>
    </source>
</evidence>
<keyword evidence="13" id="KW-0472">Membrane</keyword>
<evidence type="ECO:0000256" key="9">
    <source>
        <dbReference type="ARBA" id="ARBA00022848"/>
    </source>
</evidence>
<dbReference type="Gene3D" id="1.10.630.10">
    <property type="entry name" value="Cytochrome P450"/>
    <property type="match status" value="1"/>
</dbReference>
<dbReference type="PANTHER" id="PTHR24300">
    <property type="entry name" value="CYTOCHROME P450 508A4-RELATED"/>
    <property type="match status" value="1"/>
</dbReference>
<keyword evidence="9" id="KW-0492">Microsome</keyword>
<keyword evidence="6 14" id="KW-0349">Heme</keyword>
<proteinExistence type="inferred from homology"/>
<evidence type="ECO:0000256" key="1">
    <source>
        <dbReference type="ARBA" id="ARBA00001971"/>
    </source>
</evidence>
<dbReference type="InterPro" id="IPR002401">
    <property type="entry name" value="Cyt_P450_E_grp-I"/>
</dbReference>
<keyword evidence="11 14" id="KW-0408">Iron</keyword>
<comment type="caution">
    <text evidence="16">The sequence shown here is derived from an EMBL/GenBank/DDBJ whole genome shotgun (WGS) entry which is preliminary data.</text>
</comment>
<dbReference type="InterPro" id="IPR036396">
    <property type="entry name" value="Cyt_P450_sf"/>
</dbReference>
<keyword evidence="7 14" id="KW-0479">Metal-binding</keyword>
<evidence type="ECO:0000256" key="8">
    <source>
        <dbReference type="ARBA" id="ARBA00022824"/>
    </source>
</evidence>
<protein>
    <recommendedName>
        <fullName evidence="18">Cytochrome P450</fullName>
    </recommendedName>
</protein>
<evidence type="ECO:0000256" key="12">
    <source>
        <dbReference type="ARBA" id="ARBA00023033"/>
    </source>
</evidence>
<dbReference type="GO" id="GO:0016712">
    <property type="term" value="F:oxidoreductase activity, acting on paired donors, with incorporation or reduction of molecular oxygen, reduced flavin or flavoprotein as one donor, and incorporation of one atom of oxygen"/>
    <property type="evidence" value="ECO:0007669"/>
    <property type="project" value="TreeGrafter"/>
</dbReference>
<evidence type="ECO:0000256" key="3">
    <source>
        <dbReference type="ARBA" id="ARBA00004174"/>
    </source>
</evidence>
<feature type="non-terminal residue" evidence="16">
    <location>
        <position position="1"/>
    </location>
</feature>
<keyword evidence="10 15" id="KW-0560">Oxidoreductase</keyword>
<dbReference type="EMBL" id="JARKIK010000457">
    <property type="protein sequence ID" value="KAK8720385.1"/>
    <property type="molecule type" value="Genomic_DNA"/>
</dbReference>
<comment type="function">
    <text evidence="2">May be involved in the metabolism of insect hormones and in the breakdown of synthetic insecticides.</text>
</comment>
<dbReference type="InterPro" id="IPR050182">
    <property type="entry name" value="Cytochrome_P450_fam2"/>
</dbReference>
<keyword evidence="12 15" id="KW-0503">Monooxygenase</keyword>
<comment type="similarity">
    <text evidence="5 15">Belongs to the cytochrome P450 family.</text>
</comment>
<dbReference type="GO" id="GO:0020037">
    <property type="term" value="F:heme binding"/>
    <property type="evidence" value="ECO:0007669"/>
    <property type="project" value="InterPro"/>
</dbReference>
<dbReference type="FunFam" id="1.10.630.10:FF:000238">
    <property type="entry name" value="Cytochrome P450 2A6"/>
    <property type="match status" value="1"/>
</dbReference>
<evidence type="ECO:0000256" key="11">
    <source>
        <dbReference type="ARBA" id="ARBA00023004"/>
    </source>
</evidence>
<dbReference type="GO" id="GO:0006805">
    <property type="term" value="P:xenobiotic metabolic process"/>
    <property type="evidence" value="ECO:0007669"/>
    <property type="project" value="TreeGrafter"/>
</dbReference>
<gene>
    <name evidence="16" type="ORF">OTU49_013361</name>
</gene>
<organism evidence="16 17">
    <name type="scientific">Cherax quadricarinatus</name>
    <name type="common">Australian red claw crayfish</name>
    <dbReference type="NCBI Taxonomy" id="27406"/>
    <lineage>
        <taxon>Eukaryota</taxon>
        <taxon>Metazoa</taxon>
        <taxon>Ecdysozoa</taxon>
        <taxon>Arthropoda</taxon>
        <taxon>Crustacea</taxon>
        <taxon>Multicrustacea</taxon>
        <taxon>Malacostraca</taxon>
        <taxon>Eumalacostraca</taxon>
        <taxon>Eucarida</taxon>
        <taxon>Decapoda</taxon>
        <taxon>Pleocyemata</taxon>
        <taxon>Astacidea</taxon>
        <taxon>Parastacoidea</taxon>
        <taxon>Parastacidae</taxon>
        <taxon>Cherax</taxon>
    </lineage>
</organism>
<evidence type="ECO:0000256" key="2">
    <source>
        <dbReference type="ARBA" id="ARBA00003690"/>
    </source>
</evidence>
<keyword evidence="17" id="KW-1185">Reference proteome</keyword>
<dbReference type="SUPFAM" id="SSF48264">
    <property type="entry name" value="Cytochrome P450"/>
    <property type="match status" value="1"/>
</dbReference>
<dbReference type="PROSITE" id="PS00086">
    <property type="entry name" value="CYTOCHROME_P450"/>
    <property type="match status" value="1"/>
</dbReference>
<dbReference type="GO" id="GO:0005789">
    <property type="term" value="C:endoplasmic reticulum membrane"/>
    <property type="evidence" value="ECO:0007669"/>
    <property type="project" value="UniProtKB-SubCell"/>
</dbReference>
<dbReference type="GO" id="GO:0005506">
    <property type="term" value="F:iron ion binding"/>
    <property type="evidence" value="ECO:0007669"/>
    <property type="project" value="InterPro"/>
</dbReference>
<evidence type="ECO:0000256" key="7">
    <source>
        <dbReference type="ARBA" id="ARBA00022723"/>
    </source>
</evidence>
<keyword evidence="8" id="KW-0256">Endoplasmic reticulum</keyword>
<evidence type="ECO:0000256" key="4">
    <source>
        <dbReference type="ARBA" id="ARBA00004406"/>
    </source>
</evidence>
<evidence type="ECO:0000256" key="15">
    <source>
        <dbReference type="RuleBase" id="RU000461"/>
    </source>
</evidence>
<feature type="binding site" description="axial binding residue" evidence="14">
    <location>
        <position position="190"/>
    </location>
    <ligand>
        <name>heme</name>
        <dbReference type="ChEBI" id="CHEBI:30413"/>
    </ligand>
    <ligandPart>
        <name>Fe</name>
        <dbReference type="ChEBI" id="CHEBI:18248"/>
    </ligandPart>
</feature>
<comment type="subcellular location">
    <subcellularLocation>
        <location evidence="4">Endoplasmic reticulum membrane</location>
        <topology evidence="4">Peripheral membrane protein</topology>
    </subcellularLocation>
    <subcellularLocation>
        <location evidence="3">Microsome membrane</location>
        <topology evidence="3">Peripheral membrane protein</topology>
    </subcellularLocation>
</comment>
<dbReference type="Pfam" id="PF00067">
    <property type="entry name" value="p450"/>
    <property type="match status" value="1"/>
</dbReference>
<dbReference type="AlphaFoldDB" id="A0AAW0VUA9"/>
<dbReference type="InterPro" id="IPR017972">
    <property type="entry name" value="Cyt_P450_CS"/>
</dbReference>
<accession>A0AAW0VUA9</accession>
<evidence type="ECO:0000256" key="10">
    <source>
        <dbReference type="ARBA" id="ARBA00023002"/>
    </source>
</evidence>
<sequence length="245" mass="27919">GIIESHKAKLDPSNPRDIIDKYLLEMDKKSEIASFFSELDLTRTLLDLFAAGFDTTSNMLRWICLYMAAYPDVQKNVQKEIDDAVPRDRLPSQQEKSQLQYLESVIHEVLRISSVIPISLSHCVTKDIELGGYVLPKGMILQGCSVTSHEDPSYWQNPENFNPDRFLDESGKFVSQKEGFFPFGIGRRQCLGESLARMELFIFSAALLQNFSFSPPTSKQIDLSPQNIPFSLFPKYQDIVITIRK</sequence>
<dbReference type="PANTHER" id="PTHR24300:SF375">
    <property type="entry name" value="CYTOCHROME P450 FAMILY"/>
    <property type="match status" value="1"/>
</dbReference>
<evidence type="ECO:0000256" key="6">
    <source>
        <dbReference type="ARBA" id="ARBA00022617"/>
    </source>
</evidence>
<evidence type="ECO:0000256" key="13">
    <source>
        <dbReference type="ARBA" id="ARBA00023136"/>
    </source>
</evidence>
<dbReference type="PRINTS" id="PR00463">
    <property type="entry name" value="EP450I"/>
</dbReference>
<evidence type="ECO:0000313" key="17">
    <source>
        <dbReference type="Proteomes" id="UP001445076"/>
    </source>
</evidence>
<evidence type="ECO:0000256" key="5">
    <source>
        <dbReference type="ARBA" id="ARBA00010617"/>
    </source>
</evidence>
<dbReference type="InterPro" id="IPR001128">
    <property type="entry name" value="Cyt_P450"/>
</dbReference>
<evidence type="ECO:0000313" key="16">
    <source>
        <dbReference type="EMBL" id="KAK8720385.1"/>
    </source>
</evidence>
<comment type="cofactor">
    <cofactor evidence="1 14">
        <name>heme</name>
        <dbReference type="ChEBI" id="CHEBI:30413"/>
    </cofactor>
</comment>
<dbReference type="Proteomes" id="UP001445076">
    <property type="component" value="Unassembled WGS sequence"/>
</dbReference>
<dbReference type="GO" id="GO:0006082">
    <property type="term" value="P:organic acid metabolic process"/>
    <property type="evidence" value="ECO:0007669"/>
    <property type="project" value="TreeGrafter"/>
</dbReference>
<dbReference type="PRINTS" id="PR00385">
    <property type="entry name" value="P450"/>
</dbReference>